<comment type="caution">
    <text evidence="4">The sequence shown here is derived from an EMBL/GenBank/DDBJ whole genome shotgun (WGS) entry which is preliminary data.</text>
</comment>
<dbReference type="GO" id="GO:0110001">
    <property type="term" value="C:toxin-antitoxin complex"/>
    <property type="evidence" value="ECO:0007669"/>
    <property type="project" value="InterPro"/>
</dbReference>
<evidence type="ECO:0000313" key="4">
    <source>
        <dbReference type="EMBL" id="OLO54367.1"/>
    </source>
</evidence>
<evidence type="ECO:0000256" key="2">
    <source>
        <dbReference type="ARBA" id="ARBA00022722"/>
    </source>
</evidence>
<name>A0A1Q8W0E4_9ACTO</name>
<keyword evidence="1" id="KW-1277">Toxin-antitoxin system</keyword>
<protein>
    <recommendedName>
        <fullName evidence="6">DUF86 domain-containing protein</fullName>
    </recommendedName>
</protein>
<dbReference type="AlphaFoldDB" id="A0A1Q8W0E4"/>
<sequence>MIAEALEHFDIAISHSQRDLSDQIVIDAVAMRLSAGVEALGALDPDTRTRLLGDQWPRMRGMRNRIAHGYGFIDDTIVRQTVLVNLPTVVDALRAGAQA</sequence>
<evidence type="ECO:0000256" key="3">
    <source>
        <dbReference type="ARBA" id="ARBA00022801"/>
    </source>
</evidence>
<proteinExistence type="predicted"/>
<organism evidence="4 5">
    <name type="scientific">Actinomyces oris</name>
    <dbReference type="NCBI Taxonomy" id="544580"/>
    <lineage>
        <taxon>Bacteria</taxon>
        <taxon>Bacillati</taxon>
        <taxon>Actinomycetota</taxon>
        <taxon>Actinomycetes</taxon>
        <taxon>Actinomycetales</taxon>
        <taxon>Actinomycetaceae</taxon>
        <taxon>Actinomyces</taxon>
    </lineage>
</organism>
<reference evidence="4 5" key="1">
    <citation type="submission" date="2016-12" db="EMBL/GenBank/DDBJ databases">
        <title>Genomic comparison of strains in the 'Actinomyces naeslundii' group.</title>
        <authorList>
            <person name="Mughal S.R."/>
            <person name="Do T."/>
            <person name="Gilbert S.C."/>
            <person name="Witherden E.A."/>
            <person name="Didelot X."/>
            <person name="Beighton D."/>
        </authorList>
    </citation>
    <scope>NUCLEOTIDE SEQUENCE [LARGE SCALE GENOMIC DNA]</scope>
    <source>
        <strain evidence="4 5">MMRCO6-1</strain>
    </source>
</reference>
<dbReference type="GO" id="GO:0016787">
    <property type="term" value="F:hydrolase activity"/>
    <property type="evidence" value="ECO:0007669"/>
    <property type="project" value="UniProtKB-KW"/>
</dbReference>
<dbReference type="RefSeq" id="WP_075370938.1">
    <property type="nucleotide sequence ID" value="NZ_MSKM01000013.1"/>
</dbReference>
<evidence type="ECO:0000313" key="5">
    <source>
        <dbReference type="Proteomes" id="UP000185772"/>
    </source>
</evidence>
<keyword evidence="2" id="KW-0540">Nuclease</keyword>
<dbReference type="InterPro" id="IPR008201">
    <property type="entry name" value="HepT-like"/>
</dbReference>
<evidence type="ECO:0000256" key="1">
    <source>
        <dbReference type="ARBA" id="ARBA00022649"/>
    </source>
</evidence>
<gene>
    <name evidence="4" type="ORF">BKH27_04000</name>
</gene>
<dbReference type="Pfam" id="PF01934">
    <property type="entry name" value="HepT-like"/>
    <property type="match status" value="1"/>
</dbReference>
<dbReference type="EMBL" id="MSKM01000013">
    <property type="protein sequence ID" value="OLO54367.1"/>
    <property type="molecule type" value="Genomic_DNA"/>
</dbReference>
<dbReference type="GO" id="GO:0004540">
    <property type="term" value="F:RNA nuclease activity"/>
    <property type="evidence" value="ECO:0007669"/>
    <property type="project" value="InterPro"/>
</dbReference>
<keyword evidence="3" id="KW-0378">Hydrolase</keyword>
<evidence type="ECO:0008006" key="6">
    <source>
        <dbReference type="Google" id="ProtNLM"/>
    </source>
</evidence>
<dbReference type="Proteomes" id="UP000185772">
    <property type="component" value="Unassembled WGS sequence"/>
</dbReference>
<accession>A0A1Q8W0E4</accession>